<organism evidence="1">
    <name type="scientific">Lepeophtheirus salmonis</name>
    <name type="common">Salmon louse</name>
    <name type="synonym">Caligus salmonis</name>
    <dbReference type="NCBI Taxonomy" id="72036"/>
    <lineage>
        <taxon>Eukaryota</taxon>
        <taxon>Metazoa</taxon>
        <taxon>Ecdysozoa</taxon>
        <taxon>Arthropoda</taxon>
        <taxon>Crustacea</taxon>
        <taxon>Multicrustacea</taxon>
        <taxon>Hexanauplia</taxon>
        <taxon>Copepoda</taxon>
        <taxon>Siphonostomatoida</taxon>
        <taxon>Caligidae</taxon>
        <taxon>Lepeophtheirus</taxon>
    </lineage>
</organism>
<name>A0A0K2V9I8_LEPSM</name>
<sequence>MYTILIINTLDLGVESNIDAHSSLCLFSSL</sequence>
<dbReference type="EMBL" id="HACA01029852">
    <property type="protein sequence ID" value="CDW47213.1"/>
    <property type="molecule type" value="Transcribed_RNA"/>
</dbReference>
<dbReference type="AlphaFoldDB" id="A0A0K2V9I8"/>
<accession>A0A0K2V9I8</accession>
<reference evidence="1" key="1">
    <citation type="submission" date="2014-05" db="EMBL/GenBank/DDBJ databases">
        <authorList>
            <person name="Chronopoulou M."/>
        </authorList>
    </citation>
    <scope>NUCLEOTIDE SEQUENCE</scope>
    <source>
        <tissue evidence="1">Whole organism</tissue>
    </source>
</reference>
<protein>
    <submittedName>
        <fullName evidence="1">Uncharacterized protein</fullName>
    </submittedName>
</protein>
<evidence type="ECO:0000313" key="1">
    <source>
        <dbReference type="EMBL" id="CDW47213.1"/>
    </source>
</evidence>
<proteinExistence type="predicted"/>